<dbReference type="Pfam" id="PF00011">
    <property type="entry name" value="HSP20"/>
    <property type="match status" value="1"/>
</dbReference>
<dbReference type="OrthoDB" id="9808910at2"/>
<proteinExistence type="inferred from homology"/>
<evidence type="ECO:0000313" key="4">
    <source>
        <dbReference type="EMBL" id="SLN32747.1"/>
    </source>
</evidence>
<feature type="domain" description="SHSP" evidence="3">
    <location>
        <begin position="25"/>
        <end position="140"/>
    </location>
</feature>
<organism evidence="4 5">
    <name type="scientific">Roseovarius litorisediminis</name>
    <dbReference type="NCBI Taxonomy" id="1312363"/>
    <lineage>
        <taxon>Bacteria</taxon>
        <taxon>Pseudomonadati</taxon>
        <taxon>Pseudomonadota</taxon>
        <taxon>Alphaproteobacteria</taxon>
        <taxon>Rhodobacterales</taxon>
        <taxon>Roseobacteraceae</taxon>
        <taxon>Roseovarius</taxon>
    </lineage>
</organism>
<dbReference type="InterPro" id="IPR002068">
    <property type="entry name" value="A-crystallin/Hsp20_dom"/>
</dbReference>
<dbReference type="AlphaFoldDB" id="A0A1Y5S537"/>
<dbReference type="CDD" id="cd06464">
    <property type="entry name" value="ACD_sHsps-like"/>
    <property type="match status" value="1"/>
</dbReference>
<accession>A0A1Y5S537</accession>
<dbReference type="Proteomes" id="UP000193827">
    <property type="component" value="Unassembled WGS sequence"/>
</dbReference>
<dbReference type="SUPFAM" id="SSF49764">
    <property type="entry name" value="HSP20-like chaperones"/>
    <property type="match status" value="1"/>
</dbReference>
<dbReference type="PANTHER" id="PTHR11527">
    <property type="entry name" value="HEAT-SHOCK PROTEIN 20 FAMILY MEMBER"/>
    <property type="match status" value="1"/>
</dbReference>
<name>A0A1Y5S537_9RHOB</name>
<evidence type="ECO:0000256" key="2">
    <source>
        <dbReference type="RuleBase" id="RU003616"/>
    </source>
</evidence>
<gene>
    <name evidence="4" type="primary">hspA_1</name>
    <name evidence="4" type="ORF">PEL8287_01573</name>
</gene>
<evidence type="ECO:0000256" key="1">
    <source>
        <dbReference type="PROSITE-ProRule" id="PRU00285"/>
    </source>
</evidence>
<dbReference type="InterPro" id="IPR031107">
    <property type="entry name" value="Small_HSP"/>
</dbReference>
<dbReference type="RefSeq" id="WP_085891797.1">
    <property type="nucleotide sequence ID" value="NZ_FWFL01000003.1"/>
</dbReference>
<protein>
    <submittedName>
        <fullName evidence="4">Spore protein SP21</fullName>
    </submittedName>
</protein>
<reference evidence="4 5" key="1">
    <citation type="submission" date="2017-03" db="EMBL/GenBank/DDBJ databases">
        <authorList>
            <person name="Afonso C.L."/>
            <person name="Miller P.J."/>
            <person name="Scott M.A."/>
            <person name="Spackman E."/>
            <person name="Goraichik I."/>
            <person name="Dimitrov K.M."/>
            <person name="Suarez D.L."/>
            <person name="Swayne D.E."/>
        </authorList>
    </citation>
    <scope>NUCLEOTIDE SEQUENCE [LARGE SCALE GENOMIC DNA]</scope>
    <source>
        <strain evidence="4 5">CECT 8287</strain>
    </source>
</reference>
<evidence type="ECO:0000313" key="5">
    <source>
        <dbReference type="Proteomes" id="UP000193827"/>
    </source>
</evidence>
<dbReference type="EMBL" id="FWFL01000003">
    <property type="protein sequence ID" value="SLN32747.1"/>
    <property type="molecule type" value="Genomic_DNA"/>
</dbReference>
<dbReference type="PROSITE" id="PS01031">
    <property type="entry name" value="SHSP"/>
    <property type="match status" value="1"/>
</dbReference>
<comment type="similarity">
    <text evidence="1 2">Belongs to the small heat shock protein (HSP20) family.</text>
</comment>
<keyword evidence="5" id="KW-1185">Reference proteome</keyword>
<dbReference type="Gene3D" id="2.60.40.790">
    <property type="match status" value="1"/>
</dbReference>
<dbReference type="InterPro" id="IPR008978">
    <property type="entry name" value="HSP20-like_chaperone"/>
</dbReference>
<sequence>MVEKSQTHSTGLWPSIYEPFRSLGTRMADWLAPASDASADDNAYRITVELPGVDEKDIDVQVHEGVVSVTGEKSEEREEKGDTWFFSERQFGSFSRSFRLPADADGEKVDASLKDGVLTISVPKTKPKLPEAKKVKISKG</sequence>
<evidence type="ECO:0000259" key="3">
    <source>
        <dbReference type="PROSITE" id="PS01031"/>
    </source>
</evidence>